<reference evidence="1 2" key="1">
    <citation type="journal article" date="2014" name="Genome Announc.">
        <title>Draft Genome Sequence of the Haloacid-Degrading Burkholderia caribensis Strain MBA4.</title>
        <authorList>
            <person name="Pan Y."/>
            <person name="Kong K.F."/>
            <person name="Tsang J.S."/>
        </authorList>
    </citation>
    <scope>NUCLEOTIDE SEQUENCE [LARGE SCALE GENOMIC DNA]</scope>
    <source>
        <strain evidence="1 2">MBA4</strain>
    </source>
</reference>
<dbReference type="AlphaFoldDB" id="A0A0P0RFK8"/>
<evidence type="ECO:0000313" key="1">
    <source>
        <dbReference type="EMBL" id="ALL67223.1"/>
    </source>
</evidence>
<accession>A0A0P0RFK8</accession>
<proteinExistence type="predicted"/>
<dbReference type="KEGG" id="bcai:K788_0005235"/>
<organism evidence="1 2">
    <name type="scientific">Paraburkholderia caribensis MBA4</name>
    <dbReference type="NCBI Taxonomy" id="1323664"/>
    <lineage>
        <taxon>Bacteria</taxon>
        <taxon>Pseudomonadati</taxon>
        <taxon>Pseudomonadota</taxon>
        <taxon>Betaproteobacteria</taxon>
        <taxon>Burkholderiales</taxon>
        <taxon>Burkholderiaceae</taxon>
        <taxon>Paraburkholderia</taxon>
    </lineage>
</organism>
<dbReference type="EMBL" id="CP012747">
    <property type="protein sequence ID" value="ALL67223.1"/>
    <property type="molecule type" value="Genomic_DNA"/>
</dbReference>
<dbReference type="Proteomes" id="UP000019146">
    <property type="component" value="Chromosome 2"/>
</dbReference>
<evidence type="ECO:0000313" key="2">
    <source>
        <dbReference type="Proteomes" id="UP000019146"/>
    </source>
</evidence>
<gene>
    <name evidence="1" type="ORF">K788_0005235</name>
</gene>
<sequence>MARKPTHSLPPGRRRTVWCGVLRRGYMKRVRHLFEAFATHVNNYVIV</sequence>
<protein>
    <submittedName>
        <fullName evidence="1">Uncharacterized protein</fullName>
    </submittedName>
</protein>
<name>A0A0P0RFK8_9BURK</name>